<feature type="transmembrane region" description="Helical" evidence="1">
    <location>
        <begin position="134"/>
        <end position="167"/>
    </location>
</feature>
<keyword evidence="3" id="KW-1185">Reference proteome</keyword>
<keyword evidence="1" id="KW-1133">Transmembrane helix</keyword>
<dbReference type="PANTHER" id="PTHR30282:SF0">
    <property type="entry name" value="P-AMINOBENZOYL-GLUTAMATE TRANSPORT PROTEIN"/>
    <property type="match status" value="1"/>
</dbReference>
<dbReference type="PANTHER" id="PTHR30282">
    <property type="entry name" value="P-AMINOBENZOYL GLUTAMATE TRANSPORTER"/>
    <property type="match status" value="1"/>
</dbReference>
<feature type="transmembrane region" description="Helical" evidence="1">
    <location>
        <begin position="395"/>
        <end position="415"/>
    </location>
</feature>
<dbReference type="Pfam" id="PF03806">
    <property type="entry name" value="ABG_transport"/>
    <property type="match status" value="1"/>
</dbReference>
<protein>
    <submittedName>
        <fullName evidence="2">AbgT family transporter</fullName>
    </submittedName>
</protein>
<comment type="caution">
    <text evidence="2">The sequence shown here is derived from an EMBL/GenBank/DDBJ whole genome shotgun (WGS) entry which is preliminary data.</text>
</comment>
<name>A0A923E819_CLOTT</name>
<reference evidence="2 3" key="1">
    <citation type="submission" date="2020-04" db="EMBL/GenBank/DDBJ databases">
        <title>Genomic insights into acetone-butanol-ethanol (ABE) fermentation by sequencing solventogenic clostridia strains.</title>
        <authorList>
            <person name="Brown S."/>
        </authorList>
    </citation>
    <scope>NUCLEOTIDE SEQUENCE [LARGE SCALE GENOMIC DNA]</scope>
    <source>
        <strain evidence="2 3">DJ011</strain>
    </source>
</reference>
<evidence type="ECO:0000313" key="2">
    <source>
        <dbReference type="EMBL" id="MBC2398190.1"/>
    </source>
</evidence>
<dbReference type="InterPro" id="IPR004697">
    <property type="entry name" value="AbgT"/>
</dbReference>
<feature type="transmembrane region" description="Helical" evidence="1">
    <location>
        <begin position="422"/>
        <end position="441"/>
    </location>
</feature>
<feature type="transmembrane region" description="Helical" evidence="1">
    <location>
        <begin position="453"/>
        <end position="471"/>
    </location>
</feature>
<feature type="transmembrane region" description="Helical" evidence="1">
    <location>
        <begin position="356"/>
        <end position="375"/>
    </location>
</feature>
<dbReference type="AlphaFoldDB" id="A0A923E819"/>
<keyword evidence="1" id="KW-0472">Membrane</keyword>
<gene>
    <name evidence="2" type="ORF">HGG79_10435</name>
</gene>
<dbReference type="Proteomes" id="UP000563151">
    <property type="component" value="Unassembled WGS sequence"/>
</dbReference>
<accession>A0A923E819</accession>
<dbReference type="EMBL" id="JAAZWO010000011">
    <property type="protein sequence ID" value="MBC2398190.1"/>
    <property type="molecule type" value="Genomic_DNA"/>
</dbReference>
<sequence>MRLKGGINVNTSPQIEKKEKLNLFEKFLNKVEIVGNKMPDPVTIFLILSLIVMIISWIASGSTVINPSTNKVVAVVNLLSKDGMRTILMQCVTKFQEFPPLGMVLVVMLGAGVAEKSGLMTAAMKNSITKVPKSLVTGTLILVCILADGAGDAGFILLPPLAATVFLSMGRHPLVGMFAAYAGVAGGFSANLVVNMTDVLMASFTIPAAKMIDLNYKGTPAMNIYFMICSTAILVAGGVWVTEKIIAPRFEKSEFTFMDEEHGKICEKETKALKWSLVSILTMVILIITLSIGKDAFMADPKTGSLLAWESPLMQGLIPIITILFLVPGIIYGKITGTIKNDKDVIKMMGESMKDMGAYIVLAFAASLFIALFNWSNLGVVMSVKGANLLKNSGFTGIGVIIGFILLESIINIFVGSASAKWAIMAPVFVPMLLLLGYNPAVTQMAFRIGDSITNPISPLFPYFPILITFAQRYDKKAGMGTMISNMIPYSILFGILWTILLVVFIVFNIPLGPGGEVRYII</sequence>
<feature type="transmembrane region" description="Helical" evidence="1">
    <location>
        <begin position="492"/>
        <end position="512"/>
    </location>
</feature>
<feature type="transmembrane region" description="Helical" evidence="1">
    <location>
        <begin position="42"/>
        <end position="59"/>
    </location>
</feature>
<feature type="transmembrane region" description="Helical" evidence="1">
    <location>
        <begin position="174"/>
        <end position="194"/>
    </location>
</feature>
<feature type="transmembrane region" description="Helical" evidence="1">
    <location>
        <begin position="313"/>
        <end position="335"/>
    </location>
</feature>
<evidence type="ECO:0000256" key="1">
    <source>
        <dbReference type="SAM" id="Phobius"/>
    </source>
</evidence>
<feature type="transmembrane region" description="Helical" evidence="1">
    <location>
        <begin position="98"/>
        <end position="114"/>
    </location>
</feature>
<organism evidence="2 3">
    <name type="scientific">Clostridium tetanomorphum</name>
    <dbReference type="NCBI Taxonomy" id="1553"/>
    <lineage>
        <taxon>Bacteria</taxon>
        <taxon>Bacillati</taxon>
        <taxon>Bacillota</taxon>
        <taxon>Clostridia</taxon>
        <taxon>Eubacteriales</taxon>
        <taxon>Clostridiaceae</taxon>
        <taxon>Clostridium</taxon>
    </lineage>
</organism>
<evidence type="ECO:0000313" key="3">
    <source>
        <dbReference type="Proteomes" id="UP000563151"/>
    </source>
</evidence>
<feature type="transmembrane region" description="Helical" evidence="1">
    <location>
        <begin position="272"/>
        <end position="293"/>
    </location>
</feature>
<dbReference type="GO" id="GO:0015558">
    <property type="term" value="F:secondary active p-aminobenzoyl-glutamate transmembrane transporter activity"/>
    <property type="evidence" value="ECO:0007669"/>
    <property type="project" value="InterPro"/>
</dbReference>
<keyword evidence="1" id="KW-0812">Transmembrane</keyword>
<dbReference type="GO" id="GO:1902604">
    <property type="term" value="P:p-aminobenzoyl-glutamate transmembrane transport"/>
    <property type="evidence" value="ECO:0007669"/>
    <property type="project" value="InterPro"/>
</dbReference>
<proteinExistence type="predicted"/>